<dbReference type="EMBL" id="JAQSIP010000002">
    <property type="protein sequence ID" value="MDD0838071.1"/>
    <property type="molecule type" value="Genomic_DNA"/>
</dbReference>
<sequence length="214" mass="22550">MTFAEWHFFDRRTLVATPWKNGGGVTREIVCQPPGADLTGFDWRVSIAHIASDGPFSAFPGVDRVITLLDGAGVQLDSADGHVSHGLDTPWRPFAFAGEAPIHSRLLGGPCDDFNVMTRRGVCRASVQVLRAPAAGPALPLGSPPAGLCMVLQGAWSLVGPAPRRLSEGQGLWWAGVPGAGPVPATPALRAEAPDAVLLWVAVEPHSVSNELKE</sequence>
<dbReference type="InterPro" id="IPR010282">
    <property type="entry name" value="Uncharacterised_HutD/Ves"/>
</dbReference>
<dbReference type="PANTHER" id="PTHR37943">
    <property type="entry name" value="PROTEIN VES"/>
    <property type="match status" value="1"/>
</dbReference>
<name>A0ABT5MXQ8_9BURK</name>
<proteinExistence type="predicted"/>
<reference evidence="1 2" key="1">
    <citation type="submission" date="2023-02" db="EMBL/GenBank/DDBJ databases">
        <title>Bacterial whole genomic sequence of Curvibacter sp. HBC61.</title>
        <authorList>
            <person name="Le V."/>
            <person name="Ko S.-R."/>
            <person name="Ahn C.-Y."/>
            <person name="Oh H.-M."/>
        </authorList>
    </citation>
    <scope>NUCLEOTIDE SEQUENCE [LARGE SCALE GENOMIC DNA]</scope>
    <source>
        <strain evidence="1 2">HBC61</strain>
    </source>
</reference>
<dbReference type="SUPFAM" id="SSF51182">
    <property type="entry name" value="RmlC-like cupins"/>
    <property type="match status" value="1"/>
</dbReference>
<dbReference type="Proteomes" id="UP001528673">
    <property type="component" value="Unassembled WGS sequence"/>
</dbReference>
<dbReference type="Pfam" id="PF05962">
    <property type="entry name" value="HutD"/>
    <property type="match status" value="1"/>
</dbReference>
<gene>
    <name evidence="1" type="ORF">PSQ40_05755</name>
</gene>
<evidence type="ECO:0000313" key="1">
    <source>
        <dbReference type="EMBL" id="MDD0838071.1"/>
    </source>
</evidence>
<accession>A0ABT5MXQ8</accession>
<dbReference type="InterPro" id="IPR014710">
    <property type="entry name" value="RmlC-like_jellyroll"/>
</dbReference>
<dbReference type="Gene3D" id="2.60.120.10">
    <property type="entry name" value="Jelly Rolls"/>
    <property type="match status" value="1"/>
</dbReference>
<protein>
    <submittedName>
        <fullName evidence="1">HutD family protein</fullName>
    </submittedName>
</protein>
<dbReference type="InterPro" id="IPR011051">
    <property type="entry name" value="RmlC_Cupin_sf"/>
</dbReference>
<dbReference type="CDD" id="cd20293">
    <property type="entry name" value="cupin_HutD_N"/>
    <property type="match status" value="1"/>
</dbReference>
<evidence type="ECO:0000313" key="2">
    <source>
        <dbReference type="Proteomes" id="UP001528673"/>
    </source>
</evidence>
<organism evidence="1 2">
    <name type="scientific">Curvibacter cyanobacteriorum</name>
    <dbReference type="NCBI Taxonomy" id="3026422"/>
    <lineage>
        <taxon>Bacteria</taxon>
        <taxon>Pseudomonadati</taxon>
        <taxon>Pseudomonadota</taxon>
        <taxon>Betaproteobacteria</taxon>
        <taxon>Burkholderiales</taxon>
        <taxon>Comamonadaceae</taxon>
        <taxon>Curvibacter</taxon>
    </lineage>
</organism>
<dbReference type="PANTHER" id="PTHR37943:SF1">
    <property type="entry name" value="PROTEIN VES"/>
    <property type="match status" value="1"/>
</dbReference>
<dbReference type="RefSeq" id="WP_273949533.1">
    <property type="nucleotide sequence ID" value="NZ_JAQSIP010000002.1"/>
</dbReference>
<keyword evidence="2" id="KW-1185">Reference proteome</keyword>
<comment type="caution">
    <text evidence="1">The sequence shown here is derived from an EMBL/GenBank/DDBJ whole genome shotgun (WGS) entry which is preliminary data.</text>
</comment>